<feature type="domain" description="Peptidase M3A/M3B catalytic" evidence="16">
    <location>
        <begin position="298"/>
        <end position="784"/>
    </location>
</feature>
<comment type="subcellular location">
    <subcellularLocation>
        <location evidence="2">Mitochondrion matrix</location>
    </subcellularLocation>
</comment>
<dbReference type="Pfam" id="PF01432">
    <property type="entry name" value="Peptidase_M3"/>
    <property type="match status" value="1"/>
</dbReference>
<dbReference type="GO" id="GO:0006518">
    <property type="term" value="P:peptide metabolic process"/>
    <property type="evidence" value="ECO:0007669"/>
    <property type="project" value="TreeGrafter"/>
</dbReference>
<dbReference type="EC" id="3.4.24.59" evidence="4"/>
<gene>
    <name evidence="17" type="ORF">BT63DRAFT_422630</name>
</gene>
<evidence type="ECO:0000256" key="8">
    <source>
        <dbReference type="ARBA" id="ARBA00022801"/>
    </source>
</evidence>
<evidence type="ECO:0000256" key="10">
    <source>
        <dbReference type="ARBA" id="ARBA00022946"/>
    </source>
</evidence>
<evidence type="ECO:0000256" key="7">
    <source>
        <dbReference type="ARBA" id="ARBA00022723"/>
    </source>
</evidence>
<dbReference type="InterPro" id="IPR045090">
    <property type="entry name" value="Pept_M3A_M3B"/>
</dbReference>
<dbReference type="EMBL" id="MU004232">
    <property type="protein sequence ID" value="KAF2672129.1"/>
    <property type="molecule type" value="Genomic_DNA"/>
</dbReference>
<keyword evidence="18" id="KW-1185">Reference proteome</keyword>
<dbReference type="GO" id="GO:0005759">
    <property type="term" value="C:mitochondrial matrix"/>
    <property type="evidence" value="ECO:0007669"/>
    <property type="project" value="UniProtKB-SubCell"/>
</dbReference>
<evidence type="ECO:0000256" key="9">
    <source>
        <dbReference type="ARBA" id="ARBA00022833"/>
    </source>
</evidence>
<comment type="catalytic activity">
    <reaction evidence="1">
        <text>Release of an N-terminal octapeptide as second stage of processing of some proteins imported into the mitochondrion.</text>
        <dbReference type="EC" id="3.4.24.59"/>
    </reaction>
</comment>
<dbReference type="InterPro" id="IPR001567">
    <property type="entry name" value="Pept_M3A_M3B_dom"/>
</dbReference>
<comment type="function">
    <text evidence="13">Cleaves proteins, imported into the mitochondrion, to their mature size. While most mitochondrial precursor proteins are processed to the mature form in one step by mitochondrial processing peptidase (MPP), the sequential cleavage by MIP of an octapeptide after initial processing by MPP is a required step for a subgroup of nuclear-encoded precursor proteins destined for the matrix or the inner membrane.</text>
</comment>
<accession>A0A6A6UIU5</accession>
<evidence type="ECO:0000256" key="14">
    <source>
        <dbReference type="ARBA" id="ARBA00032470"/>
    </source>
</evidence>
<protein>
    <recommendedName>
        <fullName evidence="5">Mitochondrial intermediate peptidase</fullName>
        <ecNumber evidence="4">3.4.24.59</ecNumber>
    </recommendedName>
    <alternativeName>
        <fullName evidence="14">Octapeptidyl aminopeptidase</fullName>
    </alternativeName>
</protein>
<evidence type="ECO:0000256" key="13">
    <source>
        <dbReference type="ARBA" id="ARBA00025208"/>
    </source>
</evidence>
<keyword evidence="11 15" id="KW-0482">Metalloprotease</keyword>
<evidence type="ECO:0000313" key="17">
    <source>
        <dbReference type="EMBL" id="KAF2672129.1"/>
    </source>
</evidence>
<evidence type="ECO:0000256" key="6">
    <source>
        <dbReference type="ARBA" id="ARBA00022670"/>
    </source>
</evidence>
<reference evidence="17" key="1">
    <citation type="journal article" date="2020" name="Stud. Mycol.">
        <title>101 Dothideomycetes genomes: a test case for predicting lifestyles and emergence of pathogens.</title>
        <authorList>
            <person name="Haridas S."/>
            <person name="Albert R."/>
            <person name="Binder M."/>
            <person name="Bloem J."/>
            <person name="Labutti K."/>
            <person name="Salamov A."/>
            <person name="Andreopoulos B."/>
            <person name="Baker S."/>
            <person name="Barry K."/>
            <person name="Bills G."/>
            <person name="Bluhm B."/>
            <person name="Cannon C."/>
            <person name="Castanera R."/>
            <person name="Culley D."/>
            <person name="Daum C."/>
            <person name="Ezra D."/>
            <person name="Gonzalez J."/>
            <person name="Henrissat B."/>
            <person name="Kuo A."/>
            <person name="Liang C."/>
            <person name="Lipzen A."/>
            <person name="Lutzoni F."/>
            <person name="Magnuson J."/>
            <person name="Mondo S."/>
            <person name="Nolan M."/>
            <person name="Ohm R."/>
            <person name="Pangilinan J."/>
            <person name="Park H.-J."/>
            <person name="Ramirez L."/>
            <person name="Alfaro M."/>
            <person name="Sun H."/>
            <person name="Tritt A."/>
            <person name="Yoshinaga Y."/>
            <person name="Zwiers L.-H."/>
            <person name="Turgeon B."/>
            <person name="Goodwin S."/>
            <person name="Spatafora J."/>
            <person name="Crous P."/>
            <person name="Grigoriev I."/>
        </authorList>
    </citation>
    <scope>NUCLEOTIDE SEQUENCE</scope>
    <source>
        <strain evidence="17">CBS 115976</strain>
    </source>
</reference>
<dbReference type="GO" id="GO:0046872">
    <property type="term" value="F:metal ion binding"/>
    <property type="evidence" value="ECO:0007669"/>
    <property type="project" value="UniProtKB-UniRule"/>
</dbReference>
<dbReference type="InterPro" id="IPR024079">
    <property type="entry name" value="MetalloPept_cat_dom_sf"/>
</dbReference>
<evidence type="ECO:0000256" key="1">
    <source>
        <dbReference type="ARBA" id="ARBA00000436"/>
    </source>
</evidence>
<dbReference type="Gene3D" id="1.10.1370.10">
    <property type="entry name" value="Neurolysin, domain 3"/>
    <property type="match status" value="1"/>
</dbReference>
<dbReference type="OrthoDB" id="17530at2759"/>
<evidence type="ECO:0000256" key="2">
    <source>
        <dbReference type="ARBA" id="ARBA00004305"/>
    </source>
</evidence>
<keyword evidence="8 15" id="KW-0378">Hydrolase</keyword>
<dbReference type="InterPro" id="IPR033851">
    <property type="entry name" value="M3A_MIP"/>
</dbReference>
<evidence type="ECO:0000256" key="5">
    <source>
        <dbReference type="ARBA" id="ARBA00018046"/>
    </source>
</evidence>
<dbReference type="PANTHER" id="PTHR11804">
    <property type="entry name" value="PROTEASE M3 THIMET OLIGOPEPTIDASE-RELATED"/>
    <property type="match status" value="1"/>
</dbReference>
<dbReference type="SUPFAM" id="SSF55486">
    <property type="entry name" value="Metalloproteases ('zincins'), catalytic domain"/>
    <property type="match status" value="1"/>
</dbReference>
<evidence type="ECO:0000256" key="15">
    <source>
        <dbReference type="RuleBase" id="RU003435"/>
    </source>
</evidence>
<sequence length="797" mass="89497">MRAAGNLLRALQRQQPWTCSSCRSRIARRYASTLTSTVASPTFESSLSPPAFNASRASQDDDTLRKIFDSGSFWNGFSAKELHSERSTGLIGNRYLDRPEGFLEYAQHSIRKCFMLVNQTLAMESPDEYKSIVKVLDRLSDLLCRVIDLADFIRSTHPSPQFQQAATQAYAQMFEYMNQLNTTTGLNEQLKKAASIPEVFDSWTEEERTVANILLKDFNKSAIDLSDEDRNAFVALSNQIAEVGTVFAEKAGQPKAFNIHLKAKRLNGFSPVYIREKKRFGMVSIPTTGPLINEALSTVEDPDTRREIYMATRSSADNNRRRLEDLLYYRAKLAKLAGYSNYGQMALADKMAKTPEAVRSFLHALKADTQPVVDNELDQLLEIKKADAHASNFPGRINSWDKDFYARRLMAGLATRIRSPDALSSYFSLGTVFQGLSRLFQRLYGIRLVPRETLRGETWQKDVRRLDVVDESDNIVAVLYCDLFSRQGKSQNPAHFTLRCARAISAEEIAEFTEEAHPFPNAVAAATEGLAYSVDKRASVVRQLPTIALICDFDRPVSDDRPSLLSLRDVQTLFHEMGHAIHSILGQTQLQNVSGTRCATDLAELPSVLMEYFALAPQVLALWARHYATNKPLPFALVEERLAIERKLQGLETEGQIMMALLDQELHSNKDWTSNSSIGKTTEIYHDVYSNATLPEPPGTSWEGHFGHLYGYGATYYSYLFARAVAGRIWKQVFESGERATDRAAGERFASEMLRWGGSRDGWKCIAGVLQNEKLASGDHEAMAMVGKWGVRGELEL</sequence>
<dbReference type="Gene3D" id="3.40.390.10">
    <property type="entry name" value="Collagenase (Catalytic Domain)"/>
    <property type="match status" value="1"/>
</dbReference>
<name>A0A6A6UIU5_9PEZI</name>
<keyword evidence="7 15" id="KW-0479">Metal-binding</keyword>
<dbReference type="InterPro" id="IPR024077">
    <property type="entry name" value="Neurolysin/TOP_dom2"/>
</dbReference>
<dbReference type="Proteomes" id="UP000799302">
    <property type="component" value="Unassembled WGS sequence"/>
</dbReference>
<proteinExistence type="inferred from homology"/>
<dbReference type="GO" id="GO:0004222">
    <property type="term" value="F:metalloendopeptidase activity"/>
    <property type="evidence" value="ECO:0007669"/>
    <property type="project" value="UniProtKB-EC"/>
</dbReference>
<comment type="similarity">
    <text evidence="3 15">Belongs to the peptidase M3 family.</text>
</comment>
<dbReference type="GO" id="GO:0006627">
    <property type="term" value="P:protein processing involved in protein targeting to mitochondrion"/>
    <property type="evidence" value="ECO:0007669"/>
    <property type="project" value="TreeGrafter"/>
</dbReference>
<keyword evidence="6 15" id="KW-0645">Protease</keyword>
<dbReference type="CDD" id="cd06457">
    <property type="entry name" value="M3A_MIP"/>
    <property type="match status" value="1"/>
</dbReference>
<keyword evidence="10" id="KW-0809">Transit peptide</keyword>
<organism evidence="17 18">
    <name type="scientific">Microthyrium microscopicum</name>
    <dbReference type="NCBI Taxonomy" id="703497"/>
    <lineage>
        <taxon>Eukaryota</taxon>
        <taxon>Fungi</taxon>
        <taxon>Dikarya</taxon>
        <taxon>Ascomycota</taxon>
        <taxon>Pezizomycotina</taxon>
        <taxon>Dothideomycetes</taxon>
        <taxon>Dothideomycetes incertae sedis</taxon>
        <taxon>Microthyriales</taxon>
        <taxon>Microthyriaceae</taxon>
        <taxon>Microthyrium</taxon>
    </lineage>
</organism>
<dbReference type="AlphaFoldDB" id="A0A6A6UIU5"/>
<evidence type="ECO:0000256" key="4">
    <source>
        <dbReference type="ARBA" id="ARBA00012441"/>
    </source>
</evidence>
<evidence type="ECO:0000256" key="12">
    <source>
        <dbReference type="ARBA" id="ARBA00023128"/>
    </source>
</evidence>
<evidence type="ECO:0000313" key="18">
    <source>
        <dbReference type="Proteomes" id="UP000799302"/>
    </source>
</evidence>
<evidence type="ECO:0000256" key="11">
    <source>
        <dbReference type="ARBA" id="ARBA00023049"/>
    </source>
</evidence>
<comment type="cofactor">
    <cofactor evidence="15">
        <name>Zn(2+)</name>
        <dbReference type="ChEBI" id="CHEBI:29105"/>
    </cofactor>
    <text evidence="15">Binds 1 zinc ion.</text>
</comment>
<evidence type="ECO:0000259" key="16">
    <source>
        <dbReference type="Pfam" id="PF01432"/>
    </source>
</evidence>
<evidence type="ECO:0000256" key="3">
    <source>
        <dbReference type="ARBA" id="ARBA00006040"/>
    </source>
</evidence>
<keyword evidence="9 15" id="KW-0862">Zinc</keyword>
<dbReference type="PANTHER" id="PTHR11804:SF79">
    <property type="entry name" value="MITOCHONDRIAL INTERMEDIATE PEPTIDASE"/>
    <property type="match status" value="1"/>
</dbReference>
<keyword evidence="12" id="KW-0496">Mitochondrion</keyword>